<dbReference type="InterPro" id="IPR034741">
    <property type="entry name" value="Terpene_cyclase-like_1_C"/>
</dbReference>
<dbReference type="InterPro" id="IPR050148">
    <property type="entry name" value="Terpene_synthase-like"/>
</dbReference>
<dbReference type="InterPro" id="IPR044814">
    <property type="entry name" value="Terpene_cyclase_plant_C1"/>
</dbReference>
<dbReference type="Gene3D" id="1.50.10.130">
    <property type="entry name" value="Terpene synthase, N-terminal domain"/>
    <property type="match status" value="1"/>
</dbReference>
<gene>
    <name evidence="7" type="ORF">K2173_004467</name>
</gene>
<name>A0AAV8T4K2_9ROSI</name>
<dbReference type="Proteomes" id="UP001159364">
    <property type="component" value="Linkage Group LG06"/>
</dbReference>
<keyword evidence="2" id="KW-0479">Metal-binding</keyword>
<comment type="cofactor">
    <cofactor evidence="1">
        <name>Mg(2+)</name>
        <dbReference type="ChEBI" id="CHEBI:18420"/>
    </cofactor>
</comment>
<dbReference type="CDD" id="cd00684">
    <property type="entry name" value="Terpene_cyclase_plant_C1"/>
    <property type="match status" value="1"/>
</dbReference>
<dbReference type="SUPFAM" id="SSF48576">
    <property type="entry name" value="Terpenoid synthases"/>
    <property type="match status" value="1"/>
</dbReference>
<dbReference type="InterPro" id="IPR008930">
    <property type="entry name" value="Terpenoid_cyclase/PrenylTrfase"/>
</dbReference>
<evidence type="ECO:0000259" key="5">
    <source>
        <dbReference type="Pfam" id="PF01397"/>
    </source>
</evidence>
<sequence>MDYNKQAKVGQQFLQYHHTSSETQNRRSSNYKPNVWKYDFLQSLSSNYDEEYYQKQVEKLQANVRLVFAGALDLLTKLELVDKIRKVGLASHFEQEIKEAVMNVASSLENDRYSVVGQEDLYTIALCFKVLRQQGYEVSQDMFSGFVDEMGSFVESKCTDVEGLIELYEASHLASEGEDILNEANAFSTRTLKSKCCSADSSLNKYLTYFLELPSHRRVLWFDVKWHINAYEKQNDMNMSILELSKLNFNMVQAGLQKDLKDISRWWRDLNLLESMSFTRDRVVESFMCTVGLVHERRYSSFRKWLTKVILMILIIDDVYDIYGSLEELEHFTKAVARWDSSRVQHLPECMKICFQVLSDITSEIAYEIQREKGWCEVELHLKKVWAGFCKSLFLEAKWYHRGKVPSLQEYLANAWISSSGTVLSVHSFFSVMNDPTEELAKFLAKNEDLIYNISLIIRLCNDLGTSVAEQERGDAASSIISYMREMDVSEDEARKHINGIINKTWKKLNGQCFTDQSPELKLFVNINTNMTRVVHYLYQHGDGFGVQDRENKKQVLSLLVDPLKL</sequence>
<proteinExistence type="predicted"/>
<dbReference type="InterPro" id="IPR005630">
    <property type="entry name" value="Terpene_synthase_metal-bd"/>
</dbReference>
<dbReference type="Gene3D" id="1.10.600.10">
    <property type="entry name" value="Farnesyl Diphosphate Synthase"/>
    <property type="match status" value="1"/>
</dbReference>
<dbReference type="SFLD" id="SFLDG01019">
    <property type="entry name" value="Terpene_Cyclase_Like_1_C_Termi"/>
    <property type="match status" value="1"/>
</dbReference>
<protein>
    <submittedName>
        <fullName evidence="7">Uncharacterized protein</fullName>
    </submittedName>
</protein>
<evidence type="ECO:0000256" key="1">
    <source>
        <dbReference type="ARBA" id="ARBA00001946"/>
    </source>
</evidence>
<dbReference type="SFLD" id="SFLDS00005">
    <property type="entry name" value="Isoprenoid_Synthase_Type_I"/>
    <property type="match status" value="1"/>
</dbReference>
<keyword evidence="4" id="KW-0456">Lyase</keyword>
<evidence type="ECO:0000256" key="3">
    <source>
        <dbReference type="ARBA" id="ARBA00022842"/>
    </source>
</evidence>
<keyword evidence="3" id="KW-0460">Magnesium</keyword>
<dbReference type="SUPFAM" id="SSF48239">
    <property type="entry name" value="Terpenoid cyclases/Protein prenyltransferases"/>
    <property type="match status" value="1"/>
</dbReference>
<dbReference type="FunFam" id="1.10.600.10:FF:000007">
    <property type="entry name" value="Isoprene synthase, chloroplastic"/>
    <property type="match status" value="1"/>
</dbReference>
<evidence type="ECO:0000256" key="2">
    <source>
        <dbReference type="ARBA" id="ARBA00022723"/>
    </source>
</evidence>
<feature type="domain" description="Terpene synthase metal-binding" evidence="6">
    <location>
        <begin position="269"/>
        <end position="508"/>
    </location>
</feature>
<dbReference type="InterPro" id="IPR008949">
    <property type="entry name" value="Isoprenoid_synthase_dom_sf"/>
</dbReference>
<evidence type="ECO:0000259" key="6">
    <source>
        <dbReference type="Pfam" id="PF03936"/>
    </source>
</evidence>
<evidence type="ECO:0000313" key="8">
    <source>
        <dbReference type="Proteomes" id="UP001159364"/>
    </source>
</evidence>
<dbReference type="Pfam" id="PF01397">
    <property type="entry name" value="Terpene_synth"/>
    <property type="match status" value="1"/>
</dbReference>
<evidence type="ECO:0000256" key="4">
    <source>
        <dbReference type="ARBA" id="ARBA00023239"/>
    </source>
</evidence>
<dbReference type="GO" id="GO:0120251">
    <property type="term" value="P:hydrocarbon biosynthetic process"/>
    <property type="evidence" value="ECO:0007669"/>
    <property type="project" value="UniProtKB-ARBA"/>
</dbReference>
<comment type="caution">
    <text evidence="7">The sequence shown here is derived from an EMBL/GenBank/DDBJ whole genome shotgun (WGS) entry which is preliminary data.</text>
</comment>
<keyword evidence="8" id="KW-1185">Reference proteome</keyword>
<dbReference type="InterPro" id="IPR036965">
    <property type="entry name" value="Terpene_synth_N_sf"/>
</dbReference>
<dbReference type="PANTHER" id="PTHR31225:SF94">
    <property type="entry name" value="ALPHA-FARNESENE SYNTHASE"/>
    <property type="match status" value="1"/>
</dbReference>
<dbReference type="PANTHER" id="PTHR31225">
    <property type="entry name" value="OS04G0344100 PROTEIN-RELATED"/>
    <property type="match status" value="1"/>
</dbReference>
<dbReference type="GO" id="GO:0010333">
    <property type="term" value="F:terpene synthase activity"/>
    <property type="evidence" value="ECO:0007669"/>
    <property type="project" value="InterPro"/>
</dbReference>
<reference evidence="7 8" key="1">
    <citation type="submission" date="2021-09" db="EMBL/GenBank/DDBJ databases">
        <title>Genomic insights and catalytic innovation underlie evolution of tropane alkaloids biosynthesis.</title>
        <authorList>
            <person name="Wang Y.-J."/>
            <person name="Tian T."/>
            <person name="Huang J.-P."/>
            <person name="Huang S.-X."/>
        </authorList>
    </citation>
    <scope>NUCLEOTIDE SEQUENCE [LARGE SCALE GENOMIC DNA]</scope>
    <source>
        <strain evidence="7">KIB-2018</strain>
        <tissue evidence="7">Leaf</tissue>
    </source>
</reference>
<dbReference type="EMBL" id="JAIWQS010000006">
    <property type="protein sequence ID" value="KAJ8761691.1"/>
    <property type="molecule type" value="Genomic_DNA"/>
</dbReference>
<accession>A0AAV8T4K2</accession>
<dbReference type="InterPro" id="IPR001906">
    <property type="entry name" value="Terpene_synth_N"/>
</dbReference>
<dbReference type="GO" id="GO:0000287">
    <property type="term" value="F:magnesium ion binding"/>
    <property type="evidence" value="ECO:0007669"/>
    <property type="project" value="InterPro"/>
</dbReference>
<feature type="domain" description="Terpene synthase N-terminal" evidence="5">
    <location>
        <begin position="35"/>
        <end position="200"/>
    </location>
</feature>
<dbReference type="GO" id="GO:0016102">
    <property type="term" value="P:diterpenoid biosynthetic process"/>
    <property type="evidence" value="ECO:0007669"/>
    <property type="project" value="InterPro"/>
</dbReference>
<dbReference type="Pfam" id="PF03936">
    <property type="entry name" value="Terpene_synth_C"/>
    <property type="match status" value="1"/>
</dbReference>
<organism evidence="7 8">
    <name type="scientific">Erythroxylum novogranatense</name>
    <dbReference type="NCBI Taxonomy" id="1862640"/>
    <lineage>
        <taxon>Eukaryota</taxon>
        <taxon>Viridiplantae</taxon>
        <taxon>Streptophyta</taxon>
        <taxon>Embryophyta</taxon>
        <taxon>Tracheophyta</taxon>
        <taxon>Spermatophyta</taxon>
        <taxon>Magnoliopsida</taxon>
        <taxon>eudicotyledons</taxon>
        <taxon>Gunneridae</taxon>
        <taxon>Pentapetalae</taxon>
        <taxon>rosids</taxon>
        <taxon>fabids</taxon>
        <taxon>Malpighiales</taxon>
        <taxon>Erythroxylaceae</taxon>
        <taxon>Erythroxylum</taxon>
    </lineage>
</organism>
<dbReference type="AlphaFoldDB" id="A0AAV8T4K2"/>
<evidence type="ECO:0000313" key="7">
    <source>
        <dbReference type="EMBL" id="KAJ8761691.1"/>
    </source>
</evidence>